<name>A0AA38Y276_9EURO</name>
<keyword evidence="1" id="KW-0378">Hydrolase</keyword>
<dbReference type="PRINTS" id="PR01402">
    <property type="entry name" value="MUTATORMUTX"/>
</dbReference>
<reference evidence="3" key="1">
    <citation type="submission" date="2022-10" db="EMBL/GenBank/DDBJ databases">
        <title>Culturing micro-colonial fungi from biological soil crusts in the Mojave desert and describing Neophaeococcomyces mojavensis, and introducing the new genera and species Taxawa tesnikishii.</title>
        <authorList>
            <person name="Kurbessoian T."/>
            <person name="Stajich J.E."/>
        </authorList>
    </citation>
    <scope>NUCLEOTIDE SEQUENCE</scope>
    <source>
        <strain evidence="3">TK_35</strain>
    </source>
</reference>
<dbReference type="InterPro" id="IPR009659">
    <property type="entry name" value="DUF1249"/>
</dbReference>
<dbReference type="PANTHER" id="PTHR38774:SF1">
    <property type="entry name" value="CYTOPLASMIC PROTEIN"/>
    <property type="match status" value="1"/>
</dbReference>
<dbReference type="GO" id="GO:0006281">
    <property type="term" value="P:DNA repair"/>
    <property type="evidence" value="ECO:0007669"/>
    <property type="project" value="InterPro"/>
</dbReference>
<organism evidence="3">
    <name type="scientific">Knufia peltigerae</name>
    <dbReference type="NCBI Taxonomy" id="1002370"/>
    <lineage>
        <taxon>Eukaryota</taxon>
        <taxon>Fungi</taxon>
        <taxon>Dikarya</taxon>
        <taxon>Ascomycota</taxon>
        <taxon>Pezizomycotina</taxon>
        <taxon>Eurotiomycetes</taxon>
        <taxon>Chaetothyriomycetidae</taxon>
        <taxon>Chaetothyriales</taxon>
        <taxon>Trichomeriaceae</taxon>
        <taxon>Knufia</taxon>
    </lineage>
</organism>
<dbReference type="EMBL" id="JAPDRN010000049">
    <property type="protein sequence ID" value="KAJ9633176.1"/>
    <property type="molecule type" value="Genomic_DNA"/>
</dbReference>
<dbReference type="CDD" id="cd18886">
    <property type="entry name" value="NUDIX_MutT_Nudt1"/>
    <property type="match status" value="1"/>
</dbReference>
<dbReference type="PROSITE" id="PS51462">
    <property type="entry name" value="NUDIX"/>
    <property type="match status" value="1"/>
</dbReference>
<dbReference type="AlphaFoldDB" id="A0AA38Y276"/>
<comment type="caution">
    <text evidence="3">The sequence shown here is derived from an EMBL/GenBank/DDBJ whole genome shotgun (WGS) entry which is preliminary data.</text>
</comment>
<dbReference type="PROSITE" id="PS00893">
    <property type="entry name" value="NUDIX_BOX"/>
    <property type="match status" value="1"/>
</dbReference>
<dbReference type="InterPro" id="IPR015797">
    <property type="entry name" value="NUDIX_hydrolase-like_dom_sf"/>
</dbReference>
<dbReference type="InterPro" id="IPR003562">
    <property type="entry name" value="Mutator_MutX_prot"/>
</dbReference>
<evidence type="ECO:0000259" key="2">
    <source>
        <dbReference type="PROSITE" id="PS51462"/>
    </source>
</evidence>
<dbReference type="Pfam" id="PF00293">
    <property type="entry name" value="NUDIX"/>
    <property type="match status" value="1"/>
</dbReference>
<dbReference type="Pfam" id="PF06853">
    <property type="entry name" value="DUF1249"/>
    <property type="match status" value="1"/>
</dbReference>
<protein>
    <recommendedName>
        <fullName evidence="2">Nudix hydrolase domain-containing protein</fullName>
    </recommendedName>
</protein>
<dbReference type="Gene3D" id="3.90.79.10">
    <property type="entry name" value="Nucleoside Triphosphate Pyrophosphohydrolase"/>
    <property type="match status" value="1"/>
</dbReference>
<dbReference type="PANTHER" id="PTHR38774">
    <property type="entry name" value="CYTOPLASMIC PROTEIN-RELATED"/>
    <property type="match status" value="1"/>
</dbReference>
<dbReference type="GO" id="GO:0008413">
    <property type="term" value="F:8-oxo-7,8-dihydroguanosine triphosphate pyrophosphatase activity"/>
    <property type="evidence" value="ECO:0007669"/>
    <property type="project" value="InterPro"/>
</dbReference>
<evidence type="ECO:0000313" key="3">
    <source>
        <dbReference type="EMBL" id="KAJ9633176.1"/>
    </source>
</evidence>
<accession>A0AA38Y276</accession>
<sequence length="310" mass="35227">MARALPRTERIPRLSRLSWLMGLYAENYRHLVRLFAPAELVAGSYVSSVGDGLDVRLDVIECHRYTVELRLTYDLADPVTGEPDPSAFVRLYRDARQAETTHCYVGRRWQDTMGLYPPPAELISHRMRMNTFLGKWLEYLAERGHGVATLHRDPDGHTVGAGDRRLSLVLMIHRNTRPGDHHLGKYNGLGGKVEPTEDVAAGMRREIAEEAGIDCTAMRLRGTISWPGFGKHGEDWFGFVFVIDSFEGAPHGGNHEGTLEWVDVDKLDQLPMWEGDRNFLPLVFDADPRPFHGVMPYRDGRMQSWSFSRL</sequence>
<evidence type="ECO:0000256" key="1">
    <source>
        <dbReference type="ARBA" id="ARBA00022801"/>
    </source>
</evidence>
<feature type="domain" description="Nudix hydrolase" evidence="2">
    <location>
        <begin position="154"/>
        <end position="285"/>
    </location>
</feature>
<gene>
    <name evidence="3" type="ORF">H2204_007322</name>
</gene>
<dbReference type="SUPFAM" id="SSF55811">
    <property type="entry name" value="Nudix"/>
    <property type="match status" value="1"/>
</dbReference>
<dbReference type="InterPro" id="IPR020084">
    <property type="entry name" value="NUDIX_hydrolase_CS"/>
</dbReference>
<dbReference type="InterPro" id="IPR000086">
    <property type="entry name" value="NUDIX_hydrolase_dom"/>
</dbReference>
<proteinExistence type="predicted"/>